<feature type="transmembrane region" description="Helical" evidence="6">
    <location>
        <begin position="412"/>
        <end position="432"/>
    </location>
</feature>
<dbReference type="AlphaFoldDB" id="A0A645BYV6"/>
<feature type="transmembrane region" description="Helical" evidence="6">
    <location>
        <begin position="354"/>
        <end position="374"/>
    </location>
</feature>
<keyword evidence="4 6" id="KW-1133">Transmembrane helix</keyword>
<proteinExistence type="predicted"/>
<dbReference type="Pfam" id="PF03606">
    <property type="entry name" value="DcuC"/>
    <property type="match status" value="1"/>
</dbReference>
<evidence type="ECO:0008006" key="8">
    <source>
        <dbReference type="Google" id="ProtNLM"/>
    </source>
</evidence>
<feature type="transmembrane region" description="Helical" evidence="6">
    <location>
        <begin position="144"/>
        <end position="170"/>
    </location>
</feature>
<feature type="transmembrane region" description="Helical" evidence="6">
    <location>
        <begin position="16"/>
        <end position="34"/>
    </location>
</feature>
<feature type="transmembrane region" description="Helical" evidence="6">
    <location>
        <begin position="311"/>
        <end position="334"/>
    </location>
</feature>
<keyword evidence="2" id="KW-1003">Cell membrane</keyword>
<evidence type="ECO:0000256" key="4">
    <source>
        <dbReference type="ARBA" id="ARBA00022989"/>
    </source>
</evidence>
<feature type="transmembrane region" description="Helical" evidence="6">
    <location>
        <begin position="444"/>
        <end position="464"/>
    </location>
</feature>
<dbReference type="GO" id="GO:0005886">
    <property type="term" value="C:plasma membrane"/>
    <property type="evidence" value="ECO:0007669"/>
    <property type="project" value="UniProtKB-SubCell"/>
</dbReference>
<protein>
    <recommendedName>
        <fullName evidence="8">C4-dicarboxylate anaerobic carrier</fullName>
    </recommendedName>
</protein>
<dbReference type="PANTHER" id="PTHR43652:SF2">
    <property type="entry name" value="BASIC AMINO ACID ANTIPORTER YFCC-RELATED"/>
    <property type="match status" value="1"/>
</dbReference>
<keyword evidence="5 6" id="KW-0472">Membrane</keyword>
<keyword evidence="3 6" id="KW-0812">Transmembrane</keyword>
<dbReference type="InterPro" id="IPR018385">
    <property type="entry name" value="C4_dicarb_anaerob_car-like"/>
</dbReference>
<dbReference type="InterPro" id="IPR051679">
    <property type="entry name" value="DASS-Related_Transporters"/>
</dbReference>
<feature type="transmembrane region" description="Helical" evidence="6">
    <location>
        <begin position="121"/>
        <end position="138"/>
    </location>
</feature>
<organism evidence="7">
    <name type="scientific">bioreactor metagenome</name>
    <dbReference type="NCBI Taxonomy" id="1076179"/>
    <lineage>
        <taxon>unclassified sequences</taxon>
        <taxon>metagenomes</taxon>
        <taxon>ecological metagenomes</taxon>
    </lineage>
</organism>
<dbReference type="EMBL" id="VSSQ01023616">
    <property type="protein sequence ID" value="MPM70680.1"/>
    <property type="molecule type" value="Genomic_DNA"/>
</dbReference>
<comment type="subcellular location">
    <subcellularLocation>
        <location evidence="1">Cell membrane</location>
        <topology evidence="1">Multi-pass membrane protein</topology>
    </subcellularLocation>
</comment>
<feature type="transmembrane region" description="Helical" evidence="6">
    <location>
        <begin position="281"/>
        <end position="299"/>
    </location>
</feature>
<comment type="caution">
    <text evidence="7">The sequence shown here is derived from an EMBL/GenBank/DDBJ whole genome shotgun (WGS) entry which is preliminary data.</text>
</comment>
<evidence type="ECO:0000256" key="2">
    <source>
        <dbReference type="ARBA" id="ARBA00022475"/>
    </source>
</evidence>
<evidence type="ECO:0000256" key="5">
    <source>
        <dbReference type="ARBA" id="ARBA00023136"/>
    </source>
</evidence>
<evidence type="ECO:0000313" key="7">
    <source>
        <dbReference type="EMBL" id="MPM70680.1"/>
    </source>
</evidence>
<dbReference type="PANTHER" id="PTHR43652">
    <property type="entry name" value="BASIC AMINO ACID ANTIPORTER YFCC-RELATED"/>
    <property type="match status" value="1"/>
</dbReference>
<gene>
    <name evidence="7" type="ORF">SDC9_117636</name>
</gene>
<sequence>MEISTKKKWYERIPHPYILLFFIVVLAGIMTYLVPAGEFERTKIAGRMAVVPGTFHYIAQSPVSFFDLFKAIPLGMIASSSIIFITFISGALFNVLESTGALENGVGVTVKKLGAESYKKLIWIVTLIFGFLGATVGFENNIALVPIAVFVAIALGGDLMVGAGMAVAGIGMGFATSPINPYTIGTSDMIAQLPMFSGAGLRSLFCFTAVAITAHHTCRYMARILDDPSQSLVADISTEGLRLTHPIEEYHLKKSDKLVLTSFLIGLGIILYGVFKWKWYINEMSAIFIMIAIAAGLFAKMSPSDIINKMIQGAGNIAGGALVIGVARGIQVLLDMGHVSDTIVNALASPLQHLPTILSAILMTLVHSVINFFIPSGSGQAMATMPIMIPLSDLIGMTRQTAIMAFQVGDGIMNLIFPTVGGLLAMLALARVPFDRWFRFCFPLIIKILLASWIFLTIAVLINWGPA</sequence>
<evidence type="ECO:0000256" key="3">
    <source>
        <dbReference type="ARBA" id="ARBA00022692"/>
    </source>
</evidence>
<name>A0A645BYV6_9ZZZZ</name>
<feature type="transmembrane region" description="Helical" evidence="6">
    <location>
        <begin position="258"/>
        <end position="275"/>
    </location>
</feature>
<evidence type="ECO:0000256" key="6">
    <source>
        <dbReference type="SAM" id="Phobius"/>
    </source>
</evidence>
<evidence type="ECO:0000256" key="1">
    <source>
        <dbReference type="ARBA" id="ARBA00004651"/>
    </source>
</evidence>
<feature type="transmembrane region" description="Helical" evidence="6">
    <location>
        <begin position="71"/>
        <end position="93"/>
    </location>
</feature>
<accession>A0A645BYV6</accession>
<reference evidence="7" key="1">
    <citation type="submission" date="2019-08" db="EMBL/GenBank/DDBJ databases">
        <authorList>
            <person name="Kucharzyk K."/>
            <person name="Murdoch R.W."/>
            <person name="Higgins S."/>
            <person name="Loffler F."/>
        </authorList>
    </citation>
    <scope>NUCLEOTIDE SEQUENCE</scope>
</reference>